<dbReference type="SUPFAM" id="SSF48208">
    <property type="entry name" value="Six-hairpin glycosidases"/>
    <property type="match status" value="1"/>
</dbReference>
<reference evidence="3 4" key="1">
    <citation type="submission" date="2018-11" db="EMBL/GenBank/DDBJ databases">
        <title>Sequencing the genomes of 1000 actinobacteria strains.</title>
        <authorList>
            <person name="Klenk H.-P."/>
        </authorList>
    </citation>
    <scope>NUCLEOTIDE SEQUENCE [LARGE SCALE GENOMIC DNA]</scope>
    <source>
        <strain evidence="3 4">DSM 14418</strain>
    </source>
</reference>
<evidence type="ECO:0000313" key="4">
    <source>
        <dbReference type="Proteomes" id="UP000280726"/>
    </source>
</evidence>
<evidence type="ECO:0000256" key="1">
    <source>
        <dbReference type="ARBA" id="ARBA00008558"/>
    </source>
</evidence>
<evidence type="ECO:0000256" key="2">
    <source>
        <dbReference type="ARBA" id="ARBA00023235"/>
    </source>
</evidence>
<organism evidence="3 4">
    <name type="scientific">Georgenia muralis</name>
    <dbReference type="NCBI Taxonomy" id="154117"/>
    <lineage>
        <taxon>Bacteria</taxon>
        <taxon>Bacillati</taxon>
        <taxon>Actinomycetota</taxon>
        <taxon>Actinomycetes</taxon>
        <taxon>Micrococcales</taxon>
        <taxon>Bogoriellaceae</taxon>
        <taxon>Georgenia</taxon>
    </lineage>
</organism>
<dbReference type="InterPro" id="IPR008928">
    <property type="entry name" value="6-hairpin_glycosidase_sf"/>
</dbReference>
<gene>
    <name evidence="3" type="ORF">EDD32_1395</name>
</gene>
<dbReference type="GO" id="GO:0005975">
    <property type="term" value="P:carbohydrate metabolic process"/>
    <property type="evidence" value="ECO:0007669"/>
    <property type="project" value="InterPro"/>
</dbReference>
<comment type="similarity">
    <text evidence="1">Belongs to the N-acylglucosamine 2-epimerase family.</text>
</comment>
<name>A0A3N5A0Q5_9MICO</name>
<dbReference type="InterPro" id="IPR012341">
    <property type="entry name" value="6hp_glycosidase-like_sf"/>
</dbReference>
<comment type="caution">
    <text evidence="3">The sequence shown here is derived from an EMBL/GenBank/DDBJ whole genome shotgun (WGS) entry which is preliminary data.</text>
</comment>
<dbReference type="Gene3D" id="1.50.10.10">
    <property type="match status" value="1"/>
</dbReference>
<dbReference type="Proteomes" id="UP000280726">
    <property type="component" value="Unassembled WGS sequence"/>
</dbReference>
<sequence length="410" mass="45162">MTRYRNHLVDDVLRWWMANGPDEQHGGVLTCWDNAGRRLLSHDKYTWSQGRWAWLMAEVALAAPGLGIDAGPYAEQARRTAVFLRDHAVLPDGTTAFVTDRAGMPHESAPGAGLHTSVFSDLFASLGWAGVARLERDGDWGALALRMLLDAAARIRTGSFRSEPYPVAAGHRSFGLPMILLGVGEQVYRATGDPRAAAVVRAAGDEIAEYHLDGDDVAEMPRLDAADDGSLLTRHRTPGHVLESLWFAHHARDLLDGPLAETATLGRIAVHALRLGWDEDQGGLLRYADRDGGVPTGTRTADRYEQLVVDTWDTKLWWPHAEALYTTHLLAGAADDTDLAAWSQRVADYTMRTFPDGPGQEWTQIRTRDGSPLDATVALPVKDPFHVARALLLLAQLERDHLPHHLQEAR</sequence>
<keyword evidence="2" id="KW-0413">Isomerase</keyword>
<dbReference type="AlphaFoldDB" id="A0A3N5A0Q5"/>
<dbReference type="InterPro" id="IPR010819">
    <property type="entry name" value="AGE/CE"/>
</dbReference>
<accession>A0A3N5A0Q5</accession>
<keyword evidence="4" id="KW-1185">Reference proteome</keyword>
<dbReference type="PANTHER" id="PTHR15108">
    <property type="entry name" value="N-ACYLGLUCOSAMINE-2-EPIMERASE"/>
    <property type="match status" value="1"/>
</dbReference>
<dbReference type="RefSeq" id="WP_246006019.1">
    <property type="nucleotide sequence ID" value="NZ_RKRA01000001.1"/>
</dbReference>
<evidence type="ECO:0000313" key="3">
    <source>
        <dbReference type="EMBL" id="RPF26935.1"/>
    </source>
</evidence>
<dbReference type="GO" id="GO:0016853">
    <property type="term" value="F:isomerase activity"/>
    <property type="evidence" value="ECO:0007669"/>
    <property type="project" value="UniProtKB-KW"/>
</dbReference>
<protein>
    <submittedName>
        <fullName evidence="3">N-acylglucosamine 2-epimerase</fullName>
    </submittedName>
</protein>
<dbReference type="EMBL" id="RKRA01000001">
    <property type="protein sequence ID" value="RPF26935.1"/>
    <property type="molecule type" value="Genomic_DNA"/>
</dbReference>
<dbReference type="Pfam" id="PF07221">
    <property type="entry name" value="GlcNAc_2-epim"/>
    <property type="match status" value="1"/>
</dbReference>
<proteinExistence type="inferred from homology"/>